<feature type="transmembrane region" description="Helical" evidence="8">
    <location>
        <begin position="52"/>
        <end position="71"/>
    </location>
</feature>
<dbReference type="STRING" id="1036611.A0A1L9PCQ0"/>
<dbReference type="InterPro" id="IPR032805">
    <property type="entry name" value="Wax_synthase_dom"/>
</dbReference>
<dbReference type="PANTHER" id="PTHR31595:SF57">
    <property type="entry name" value="OS04G0481900 PROTEIN"/>
    <property type="match status" value="1"/>
</dbReference>
<dbReference type="RefSeq" id="XP_040665063.1">
    <property type="nucleotide sequence ID" value="XM_040809864.1"/>
</dbReference>
<feature type="transmembrane region" description="Helical" evidence="8">
    <location>
        <begin position="30"/>
        <end position="46"/>
    </location>
</feature>
<dbReference type="VEuPathDB" id="FungiDB:ASPVEDRAFT_26120"/>
<keyword evidence="4" id="KW-0808">Transferase</keyword>
<feature type="transmembrane region" description="Helical" evidence="8">
    <location>
        <begin position="269"/>
        <end position="290"/>
    </location>
</feature>
<evidence type="ECO:0000256" key="3">
    <source>
        <dbReference type="ARBA" id="ARBA00007282"/>
    </source>
</evidence>
<evidence type="ECO:0000256" key="4">
    <source>
        <dbReference type="ARBA" id="ARBA00022679"/>
    </source>
</evidence>
<dbReference type="GO" id="GO:0008374">
    <property type="term" value="F:O-acyltransferase activity"/>
    <property type="evidence" value="ECO:0007669"/>
    <property type="project" value="InterPro"/>
</dbReference>
<evidence type="ECO:0000256" key="6">
    <source>
        <dbReference type="ARBA" id="ARBA00022989"/>
    </source>
</evidence>
<protein>
    <recommendedName>
        <fullName evidence="9">Wax synthase domain-containing protein</fullName>
    </recommendedName>
</protein>
<evidence type="ECO:0000313" key="11">
    <source>
        <dbReference type="Proteomes" id="UP000184073"/>
    </source>
</evidence>
<feature type="transmembrane region" description="Helical" evidence="8">
    <location>
        <begin position="340"/>
        <end position="359"/>
    </location>
</feature>
<feature type="transmembrane region" description="Helical" evidence="8">
    <location>
        <begin position="191"/>
        <end position="214"/>
    </location>
</feature>
<keyword evidence="7 8" id="KW-0472">Membrane</keyword>
<evidence type="ECO:0000256" key="1">
    <source>
        <dbReference type="ARBA" id="ARBA00004141"/>
    </source>
</evidence>
<name>A0A1L9PCQ0_ASPVE</name>
<evidence type="ECO:0000313" key="10">
    <source>
        <dbReference type="EMBL" id="OJI99300.1"/>
    </source>
</evidence>
<dbReference type="GeneID" id="63725375"/>
<dbReference type="Proteomes" id="UP000184073">
    <property type="component" value="Unassembled WGS sequence"/>
</dbReference>
<dbReference type="AlphaFoldDB" id="A0A1L9PCQ0"/>
<dbReference type="OrthoDB" id="1077582at2759"/>
<feature type="domain" description="Wax synthase" evidence="9">
    <location>
        <begin position="222"/>
        <end position="305"/>
    </location>
</feature>
<reference evidence="11" key="1">
    <citation type="journal article" date="2017" name="Genome Biol.">
        <title>Comparative genomics reveals high biological diversity and specific adaptations in the industrially and medically important fungal genus Aspergillus.</title>
        <authorList>
            <person name="de Vries R.P."/>
            <person name="Riley R."/>
            <person name="Wiebenga A."/>
            <person name="Aguilar-Osorio G."/>
            <person name="Amillis S."/>
            <person name="Uchima C.A."/>
            <person name="Anderluh G."/>
            <person name="Asadollahi M."/>
            <person name="Askin M."/>
            <person name="Barry K."/>
            <person name="Battaglia E."/>
            <person name="Bayram O."/>
            <person name="Benocci T."/>
            <person name="Braus-Stromeyer S.A."/>
            <person name="Caldana C."/>
            <person name="Canovas D."/>
            <person name="Cerqueira G.C."/>
            <person name="Chen F."/>
            <person name="Chen W."/>
            <person name="Choi C."/>
            <person name="Clum A."/>
            <person name="Dos Santos R.A."/>
            <person name="Damasio A.R."/>
            <person name="Diallinas G."/>
            <person name="Emri T."/>
            <person name="Fekete E."/>
            <person name="Flipphi M."/>
            <person name="Freyberg S."/>
            <person name="Gallo A."/>
            <person name="Gournas C."/>
            <person name="Habgood R."/>
            <person name="Hainaut M."/>
            <person name="Harispe M.L."/>
            <person name="Henrissat B."/>
            <person name="Hilden K.S."/>
            <person name="Hope R."/>
            <person name="Hossain A."/>
            <person name="Karabika E."/>
            <person name="Karaffa L."/>
            <person name="Karanyi Z."/>
            <person name="Krasevec N."/>
            <person name="Kuo A."/>
            <person name="Kusch H."/>
            <person name="LaButti K."/>
            <person name="Lagendijk E.L."/>
            <person name="Lapidus A."/>
            <person name="Levasseur A."/>
            <person name="Lindquist E."/>
            <person name="Lipzen A."/>
            <person name="Logrieco A.F."/>
            <person name="MacCabe A."/>
            <person name="Maekelae M.R."/>
            <person name="Malavazi I."/>
            <person name="Melin P."/>
            <person name="Meyer V."/>
            <person name="Mielnichuk N."/>
            <person name="Miskei M."/>
            <person name="Molnar A.P."/>
            <person name="Mule G."/>
            <person name="Ngan C.Y."/>
            <person name="Orejas M."/>
            <person name="Orosz E."/>
            <person name="Ouedraogo J.P."/>
            <person name="Overkamp K.M."/>
            <person name="Park H.-S."/>
            <person name="Perrone G."/>
            <person name="Piumi F."/>
            <person name="Punt P.J."/>
            <person name="Ram A.F."/>
            <person name="Ramon A."/>
            <person name="Rauscher S."/>
            <person name="Record E."/>
            <person name="Riano-Pachon D.M."/>
            <person name="Robert V."/>
            <person name="Roehrig J."/>
            <person name="Ruller R."/>
            <person name="Salamov A."/>
            <person name="Salih N.S."/>
            <person name="Samson R.A."/>
            <person name="Sandor E."/>
            <person name="Sanguinetti M."/>
            <person name="Schuetze T."/>
            <person name="Sepcic K."/>
            <person name="Shelest E."/>
            <person name="Sherlock G."/>
            <person name="Sophianopoulou V."/>
            <person name="Squina F.M."/>
            <person name="Sun H."/>
            <person name="Susca A."/>
            <person name="Todd R.B."/>
            <person name="Tsang A."/>
            <person name="Unkles S.E."/>
            <person name="van de Wiele N."/>
            <person name="van Rossen-Uffink D."/>
            <person name="Oliveira J.V."/>
            <person name="Vesth T.C."/>
            <person name="Visser J."/>
            <person name="Yu J.-H."/>
            <person name="Zhou M."/>
            <person name="Andersen M.R."/>
            <person name="Archer D.B."/>
            <person name="Baker S.E."/>
            <person name="Benoit I."/>
            <person name="Brakhage A.A."/>
            <person name="Braus G.H."/>
            <person name="Fischer R."/>
            <person name="Frisvad J.C."/>
            <person name="Goldman G.H."/>
            <person name="Houbraken J."/>
            <person name="Oakley B."/>
            <person name="Pocsi I."/>
            <person name="Scazzocchio C."/>
            <person name="Seiboth B."/>
            <person name="vanKuyk P.A."/>
            <person name="Wortman J."/>
            <person name="Dyer P.S."/>
            <person name="Grigoriev I.V."/>
        </authorList>
    </citation>
    <scope>NUCLEOTIDE SEQUENCE [LARGE SCALE GENOMIC DNA]</scope>
    <source>
        <strain evidence="11">CBS 583.65</strain>
    </source>
</reference>
<feature type="transmembrane region" description="Helical" evidence="8">
    <location>
        <begin position="6"/>
        <end position="23"/>
    </location>
</feature>
<evidence type="ECO:0000256" key="2">
    <source>
        <dbReference type="ARBA" id="ARBA00005179"/>
    </source>
</evidence>
<gene>
    <name evidence="10" type="ORF">ASPVEDRAFT_26120</name>
</gene>
<evidence type="ECO:0000259" key="9">
    <source>
        <dbReference type="Pfam" id="PF13813"/>
    </source>
</evidence>
<organism evidence="10 11">
    <name type="scientific">Aspergillus versicolor CBS 583.65</name>
    <dbReference type="NCBI Taxonomy" id="1036611"/>
    <lineage>
        <taxon>Eukaryota</taxon>
        <taxon>Fungi</taxon>
        <taxon>Dikarya</taxon>
        <taxon>Ascomycota</taxon>
        <taxon>Pezizomycotina</taxon>
        <taxon>Eurotiomycetes</taxon>
        <taxon>Eurotiomycetidae</taxon>
        <taxon>Eurotiales</taxon>
        <taxon>Aspergillaceae</taxon>
        <taxon>Aspergillus</taxon>
        <taxon>Aspergillus subgen. Nidulantes</taxon>
    </lineage>
</organism>
<keyword evidence="5 8" id="KW-0812">Transmembrane</keyword>
<accession>A0A1L9PCQ0</accession>
<evidence type="ECO:0000256" key="8">
    <source>
        <dbReference type="SAM" id="Phobius"/>
    </source>
</evidence>
<dbReference type="Pfam" id="PF13813">
    <property type="entry name" value="MBOAT_2"/>
    <property type="match status" value="1"/>
</dbReference>
<comment type="similarity">
    <text evidence="3">Belongs to the wax synthase family.</text>
</comment>
<dbReference type="PANTHER" id="PTHR31595">
    <property type="entry name" value="LONG-CHAIN-ALCOHOL O-FATTY-ACYLTRANSFERASE 3-RELATED"/>
    <property type="match status" value="1"/>
</dbReference>
<keyword evidence="11" id="KW-1185">Reference proteome</keyword>
<dbReference type="InterPro" id="IPR044851">
    <property type="entry name" value="Wax_synthase"/>
</dbReference>
<comment type="pathway">
    <text evidence="2">Secondary metabolite biosynthesis.</text>
</comment>
<dbReference type="EMBL" id="KV878126">
    <property type="protein sequence ID" value="OJI99300.1"/>
    <property type="molecule type" value="Genomic_DNA"/>
</dbReference>
<sequence>MEVLSLSPLFYFLVASLLTITGLKRRRLTRVLLLGPIWLFSLMALASSHRLAWMTGADSIFASLVVFYLLYSPKTLVFDQHTVIPELNDSHGWSFIDCCRVWNNPRQLPLRLQHERKAANTPSKSRVLFCLSRSIKAAGLWAFEYFIFQKILMYALWPVTISDFAPEMESPFFHRLSKHEIRVRSIISLQWIWRAYFFLEFHHSLLAIVFVGILRFDSPGEWPSLFGSPLEAYTIRGFWGRFWHQLTVPTYVFYARLVSRQMVQPNSLWAKVLTALLVFTISGLSHSVVGWALGDTALCRDILFFEMCFLAAAGETVVSKIRVKEPSIFRRTFSPVFRRVAGMMWVFVFFFCTVPTWIYPKTYHYLLNPEG</sequence>
<proteinExistence type="inferred from homology"/>
<evidence type="ECO:0000256" key="5">
    <source>
        <dbReference type="ARBA" id="ARBA00022692"/>
    </source>
</evidence>
<evidence type="ECO:0000256" key="7">
    <source>
        <dbReference type="ARBA" id="ARBA00023136"/>
    </source>
</evidence>
<dbReference type="GO" id="GO:0006629">
    <property type="term" value="P:lipid metabolic process"/>
    <property type="evidence" value="ECO:0007669"/>
    <property type="project" value="InterPro"/>
</dbReference>
<keyword evidence="6 8" id="KW-1133">Transmembrane helix</keyword>
<dbReference type="GO" id="GO:0016020">
    <property type="term" value="C:membrane"/>
    <property type="evidence" value="ECO:0007669"/>
    <property type="project" value="UniProtKB-SubCell"/>
</dbReference>
<comment type="subcellular location">
    <subcellularLocation>
        <location evidence="1">Membrane</location>
        <topology evidence="1">Multi-pass membrane protein</topology>
    </subcellularLocation>
</comment>